<feature type="compositionally biased region" description="Low complexity" evidence="1">
    <location>
        <begin position="26"/>
        <end position="46"/>
    </location>
</feature>
<sequence>MQTVIEDADVSVTNDRNRASIPQNTSSGRISSESRGSTSARRASTRVLAGAAAGTGLVLDKVKKRMSTMTPFSSRDVGSASLGAPPDPLETPWLVEEFGPAFGVSSDGKTLTHMRKGFDVAIGGRVMRKGVHRITFIVHKSRNGKGHNLYVGVADANAQRVPPAQADGGVSTRGGATARSGAPYKMTPGSMGKAWGLHPFDGTVYFSEDGYQRGEKAWLPKAKEVSTLTVQQVAQLQHAHSRGKADGTVIVAIVNMDDKTLSFSVNDGPEIDSKVVLPEAVSPYVFFDWKDDAVSITAGVDSALRQPAILKEPGSSDAKTKSMKDLGTAATIVASMKVGSSDRSRGSPDRGSNRKTGGSGGGSADARLQRAATLLMLVHQRDASMLPLTIPGISPEACNDRQALLAELDRLGEQIDTMLAEDVRA</sequence>
<organism evidence="2">
    <name type="scientific">Haptolina ericina</name>
    <dbReference type="NCBI Taxonomy" id="156174"/>
    <lineage>
        <taxon>Eukaryota</taxon>
        <taxon>Haptista</taxon>
        <taxon>Haptophyta</taxon>
        <taxon>Prymnesiophyceae</taxon>
        <taxon>Prymnesiales</taxon>
        <taxon>Prymnesiaceae</taxon>
        <taxon>Haptolina</taxon>
    </lineage>
</organism>
<dbReference type="InterPro" id="IPR043136">
    <property type="entry name" value="B30.2/SPRY_sf"/>
</dbReference>
<gene>
    <name evidence="2" type="ORF">HERI1096_LOCUS2351</name>
</gene>
<name>A0A7S3AFZ0_9EUKA</name>
<dbReference type="InterPro" id="IPR013320">
    <property type="entry name" value="ConA-like_dom_sf"/>
</dbReference>
<feature type="region of interest" description="Disordered" evidence="1">
    <location>
        <begin position="162"/>
        <end position="184"/>
    </location>
</feature>
<dbReference type="Gene3D" id="2.60.120.920">
    <property type="match status" value="1"/>
</dbReference>
<feature type="region of interest" description="Disordered" evidence="1">
    <location>
        <begin position="337"/>
        <end position="365"/>
    </location>
</feature>
<evidence type="ECO:0000313" key="2">
    <source>
        <dbReference type="EMBL" id="CAE0100953.1"/>
    </source>
</evidence>
<reference evidence="2" key="1">
    <citation type="submission" date="2021-01" db="EMBL/GenBank/DDBJ databases">
        <authorList>
            <person name="Corre E."/>
            <person name="Pelletier E."/>
            <person name="Niang G."/>
            <person name="Scheremetjew M."/>
            <person name="Finn R."/>
            <person name="Kale V."/>
            <person name="Holt S."/>
            <person name="Cochrane G."/>
            <person name="Meng A."/>
            <person name="Brown T."/>
            <person name="Cohen L."/>
        </authorList>
    </citation>
    <scope>NUCLEOTIDE SEQUENCE</scope>
    <source>
        <strain evidence="2">CCMP281</strain>
    </source>
</reference>
<proteinExistence type="predicted"/>
<dbReference type="SUPFAM" id="SSF49899">
    <property type="entry name" value="Concanavalin A-like lectins/glucanases"/>
    <property type="match status" value="1"/>
</dbReference>
<dbReference type="AlphaFoldDB" id="A0A7S3AFZ0"/>
<feature type="region of interest" description="Disordered" evidence="1">
    <location>
        <begin position="1"/>
        <end position="46"/>
    </location>
</feature>
<feature type="compositionally biased region" description="Basic and acidic residues" evidence="1">
    <location>
        <begin position="340"/>
        <end position="352"/>
    </location>
</feature>
<accession>A0A7S3AFZ0</accession>
<protein>
    <submittedName>
        <fullName evidence="2">Uncharacterized protein</fullName>
    </submittedName>
</protein>
<dbReference type="EMBL" id="HBHX01004256">
    <property type="protein sequence ID" value="CAE0100953.1"/>
    <property type="molecule type" value="Transcribed_RNA"/>
</dbReference>
<evidence type="ECO:0000256" key="1">
    <source>
        <dbReference type="SAM" id="MobiDB-lite"/>
    </source>
</evidence>